<dbReference type="EC" id="3.2.1.52" evidence="6"/>
<dbReference type="SUPFAM" id="SSF55545">
    <property type="entry name" value="beta-N-acetylhexosaminidase-like domain"/>
    <property type="match status" value="1"/>
</dbReference>
<dbReference type="PIRSF" id="PIRSF001093">
    <property type="entry name" value="B-hxosamndse_ab_euk"/>
    <property type="match status" value="1"/>
</dbReference>
<dbReference type="Pfam" id="PF14845">
    <property type="entry name" value="Glycohydro_20b2"/>
    <property type="match status" value="1"/>
</dbReference>
<dbReference type="InterPro" id="IPR029018">
    <property type="entry name" value="Hex-like_dom2"/>
</dbReference>
<evidence type="ECO:0000256" key="1">
    <source>
        <dbReference type="ARBA" id="ARBA00001231"/>
    </source>
</evidence>
<comment type="similarity">
    <text evidence="2 6">Belongs to the glycosyl hydrolase 20 family.</text>
</comment>
<evidence type="ECO:0000256" key="6">
    <source>
        <dbReference type="PIRNR" id="PIRNR001093"/>
    </source>
</evidence>
<reference evidence="10" key="1">
    <citation type="submission" date="2025-08" db="UniProtKB">
        <authorList>
            <consortium name="RefSeq"/>
        </authorList>
    </citation>
    <scope>IDENTIFICATION</scope>
    <source>
        <tissue evidence="10">Testes</tissue>
    </source>
</reference>
<sequence>MLLPRASVVFCFFATFTLVYSNSKVVRYRKWAEEHPDAFVNQETADESLQFSSKPQIEASSGSVWPMPQLMQVQENRVFLSADTFEFSFSMHDCDTLQSAFKRYYHIIFDGHLDTKLKFSPRVEKQESNCVLPSCDTAENTMLEGLVVELDTPCEKYPSLESNETYTLNVKSPTAKLSASSIWGALRGKSVISIVFMMHVSFEIQETKKMLIEIVSNYFITLLQSLDAMAYNKFNVFHWHIVDDQSFPYQSAAFPNLNVKGAFPPYYHHSYTQEDVAIVIEYARQRGIRVVAEFDSPGHSQSWGLSQKDLLTPCYSSGKPDGSFGPINPILNSTYDFLKKFFGEVVTVFPDHYVHLGGDEVSFTCWKSNPDITAFMKKMGYGDDYSKLESYYIQRLLDIMKSLKAGYLVWQEVFDNGVKVATDTVIHTWKGGYTDELGKITKAGYKTVLSSPWYLNYISDPYDEPWKNYYKIDPQNFSGSQAQKDLVMGGEACMWGEYVDGTNLIQRLWPNAAAIGERLWSSADTTDFNAAAPRLVEQRCRMVKRGLQAEPVSGPGYCKYEYSP</sequence>
<dbReference type="RefSeq" id="XP_006824994.1">
    <property type="nucleotide sequence ID" value="XM_006824931.1"/>
</dbReference>
<evidence type="ECO:0000256" key="3">
    <source>
        <dbReference type="ARBA" id="ARBA00022801"/>
    </source>
</evidence>
<evidence type="ECO:0000256" key="4">
    <source>
        <dbReference type="ARBA" id="ARBA00023180"/>
    </source>
</evidence>
<evidence type="ECO:0000313" key="10">
    <source>
        <dbReference type="RefSeq" id="XP_006824994.1"/>
    </source>
</evidence>
<dbReference type="SUPFAM" id="SSF51445">
    <property type="entry name" value="(Trans)glycosidases"/>
    <property type="match status" value="1"/>
</dbReference>
<dbReference type="InterPro" id="IPR029019">
    <property type="entry name" value="HEX_eukaryotic_N"/>
</dbReference>
<evidence type="ECO:0000256" key="5">
    <source>
        <dbReference type="ARBA" id="ARBA00023295"/>
    </source>
</evidence>
<keyword evidence="5 6" id="KW-0326">Glycosidase</keyword>
<dbReference type="Pfam" id="PF00728">
    <property type="entry name" value="Glyco_hydro_20"/>
    <property type="match status" value="1"/>
</dbReference>
<comment type="catalytic activity">
    <reaction evidence="1 6">
        <text>Hydrolysis of terminal non-reducing N-acetyl-D-hexosamine residues in N-acetyl-beta-D-hexosaminides.</text>
        <dbReference type="EC" id="3.2.1.52"/>
    </reaction>
</comment>
<gene>
    <name evidence="10" type="primary">LOC100378298</name>
</gene>
<accession>A0ABM0MYA3</accession>
<name>A0ABM0MYA3_SACKO</name>
<protein>
    <recommendedName>
        <fullName evidence="6">Beta-hexosaminidase</fullName>
        <ecNumber evidence="6">3.2.1.52</ecNumber>
    </recommendedName>
</protein>
<feature type="domain" description="Beta-hexosaminidase eukaryotic type N-terminal" evidence="8">
    <location>
        <begin position="64"/>
        <end position="188"/>
    </location>
</feature>
<dbReference type="CDD" id="cd06562">
    <property type="entry name" value="GH20_HexA_HexB-like"/>
    <property type="match status" value="1"/>
</dbReference>
<evidence type="ECO:0000259" key="8">
    <source>
        <dbReference type="Pfam" id="PF14845"/>
    </source>
</evidence>
<evidence type="ECO:0000313" key="9">
    <source>
        <dbReference type="Proteomes" id="UP000694865"/>
    </source>
</evidence>
<keyword evidence="9" id="KW-1185">Reference proteome</keyword>
<dbReference type="Gene3D" id="3.30.379.10">
    <property type="entry name" value="Chitobiase/beta-hexosaminidase domain 2-like"/>
    <property type="match status" value="1"/>
</dbReference>
<evidence type="ECO:0000256" key="2">
    <source>
        <dbReference type="ARBA" id="ARBA00006285"/>
    </source>
</evidence>
<keyword evidence="3 6" id="KW-0378">Hydrolase</keyword>
<dbReference type="PANTHER" id="PTHR22600">
    <property type="entry name" value="BETA-HEXOSAMINIDASE"/>
    <property type="match status" value="1"/>
</dbReference>
<keyword evidence="4" id="KW-0325">Glycoprotein</keyword>
<dbReference type="PRINTS" id="PR00738">
    <property type="entry name" value="GLHYDRLASE20"/>
</dbReference>
<dbReference type="PANTHER" id="PTHR22600:SF21">
    <property type="entry name" value="BETA-HEXOSAMINIDASE A"/>
    <property type="match status" value="1"/>
</dbReference>
<dbReference type="Proteomes" id="UP000694865">
    <property type="component" value="Unplaced"/>
</dbReference>
<dbReference type="InterPro" id="IPR025705">
    <property type="entry name" value="Beta_hexosaminidase_sua/sub"/>
</dbReference>
<dbReference type="InterPro" id="IPR017853">
    <property type="entry name" value="GH"/>
</dbReference>
<organism evidence="9 10">
    <name type="scientific">Saccoglossus kowalevskii</name>
    <name type="common">Acorn worm</name>
    <dbReference type="NCBI Taxonomy" id="10224"/>
    <lineage>
        <taxon>Eukaryota</taxon>
        <taxon>Metazoa</taxon>
        <taxon>Hemichordata</taxon>
        <taxon>Enteropneusta</taxon>
        <taxon>Harrimaniidae</taxon>
        <taxon>Saccoglossus</taxon>
    </lineage>
</organism>
<proteinExistence type="inferred from homology"/>
<dbReference type="InterPro" id="IPR015883">
    <property type="entry name" value="Glyco_hydro_20_cat"/>
</dbReference>
<evidence type="ECO:0000259" key="7">
    <source>
        <dbReference type="Pfam" id="PF00728"/>
    </source>
</evidence>
<dbReference type="GeneID" id="100378298"/>
<feature type="domain" description="Glycoside hydrolase family 20 catalytic" evidence="7">
    <location>
        <begin position="222"/>
        <end position="522"/>
    </location>
</feature>
<dbReference type="Gene3D" id="3.20.20.80">
    <property type="entry name" value="Glycosidases"/>
    <property type="match status" value="1"/>
</dbReference>